<evidence type="ECO:0000259" key="1">
    <source>
        <dbReference type="Pfam" id="PF12728"/>
    </source>
</evidence>
<accession>A0A1V2A7Y1</accession>
<name>A0A1V2A7Y1_9BACI</name>
<evidence type="ECO:0000313" key="2">
    <source>
        <dbReference type="EMBL" id="OMP67057.1"/>
    </source>
</evidence>
<dbReference type="InterPro" id="IPR009061">
    <property type="entry name" value="DNA-bd_dom_put_sf"/>
</dbReference>
<dbReference type="Proteomes" id="UP000188613">
    <property type="component" value="Unassembled WGS sequence"/>
</dbReference>
<proteinExistence type="predicted"/>
<dbReference type="SUPFAM" id="SSF46955">
    <property type="entry name" value="Putative DNA-binding domain"/>
    <property type="match status" value="1"/>
</dbReference>
<dbReference type="STRING" id="1714355.BTO28_08725"/>
<organism evidence="2 3">
    <name type="scientific">Domibacillus epiphyticus</name>
    <dbReference type="NCBI Taxonomy" id="1714355"/>
    <lineage>
        <taxon>Bacteria</taxon>
        <taxon>Bacillati</taxon>
        <taxon>Bacillota</taxon>
        <taxon>Bacilli</taxon>
        <taxon>Bacillales</taxon>
        <taxon>Bacillaceae</taxon>
        <taxon>Domibacillus</taxon>
    </lineage>
</organism>
<dbReference type="AlphaFoldDB" id="A0A1V2A7Y1"/>
<dbReference type="Pfam" id="PF12728">
    <property type="entry name" value="HTH_17"/>
    <property type="match status" value="1"/>
</dbReference>
<sequence>MQNQTWTVKQVAAYLSVHPDTIYTMVKEKQIPHFRVRSKIFFTKSAIDTWIRSQEEDVAM</sequence>
<dbReference type="NCBIfam" id="TIGR01764">
    <property type="entry name" value="excise"/>
    <property type="match status" value="1"/>
</dbReference>
<dbReference type="OrthoDB" id="515428at2"/>
<reference evidence="2 3" key="1">
    <citation type="submission" date="2016-12" db="EMBL/GenBank/DDBJ databases">
        <title>Domibacillus sp. SAB 38T whole genome sequencing.</title>
        <authorList>
            <person name="Verma A."/>
            <person name="Ojha A.K."/>
            <person name="Krishnamurthi S."/>
        </authorList>
    </citation>
    <scope>NUCLEOTIDE SEQUENCE [LARGE SCALE GENOMIC DNA]</scope>
    <source>
        <strain evidence="2 3">SAB 38</strain>
    </source>
</reference>
<gene>
    <name evidence="2" type="ORF">BTO28_08725</name>
</gene>
<dbReference type="InterPro" id="IPR010093">
    <property type="entry name" value="SinI_DNA-bd"/>
</dbReference>
<dbReference type="InterPro" id="IPR041657">
    <property type="entry name" value="HTH_17"/>
</dbReference>
<keyword evidence="2" id="KW-0238">DNA-binding</keyword>
<dbReference type="RefSeq" id="WP_076765328.1">
    <property type="nucleotide sequence ID" value="NZ_MSFI01000012.1"/>
</dbReference>
<evidence type="ECO:0000313" key="3">
    <source>
        <dbReference type="Proteomes" id="UP000188613"/>
    </source>
</evidence>
<dbReference type="EMBL" id="MSFI01000012">
    <property type="protein sequence ID" value="OMP67057.1"/>
    <property type="molecule type" value="Genomic_DNA"/>
</dbReference>
<dbReference type="GO" id="GO:0003677">
    <property type="term" value="F:DNA binding"/>
    <property type="evidence" value="ECO:0007669"/>
    <property type="project" value="UniProtKB-KW"/>
</dbReference>
<feature type="domain" description="Helix-turn-helix" evidence="1">
    <location>
        <begin position="7"/>
        <end position="54"/>
    </location>
</feature>
<comment type="caution">
    <text evidence="2">The sequence shown here is derived from an EMBL/GenBank/DDBJ whole genome shotgun (WGS) entry which is preliminary data.</text>
</comment>
<keyword evidence="3" id="KW-1185">Reference proteome</keyword>
<protein>
    <submittedName>
        <fullName evidence="2">DNA-binding protein</fullName>
    </submittedName>
</protein>